<dbReference type="AlphaFoldDB" id="A0A433SIT9"/>
<evidence type="ECO:0000256" key="1">
    <source>
        <dbReference type="ARBA" id="ARBA00023268"/>
    </source>
</evidence>
<dbReference type="InterPro" id="IPR043128">
    <property type="entry name" value="Rev_trsase/Diguanyl_cyclase"/>
</dbReference>
<evidence type="ECO:0000259" key="2">
    <source>
        <dbReference type="Pfam" id="PF17919"/>
    </source>
</evidence>
<dbReference type="InterPro" id="IPR043502">
    <property type="entry name" value="DNA/RNA_pol_sf"/>
</dbReference>
<keyword evidence="4" id="KW-1185">Reference proteome</keyword>
<dbReference type="Proteomes" id="UP000271974">
    <property type="component" value="Unassembled WGS sequence"/>
</dbReference>
<gene>
    <name evidence="3" type="ORF">EGW08_023301</name>
</gene>
<name>A0A433SIT9_ELYCH</name>
<dbReference type="STRING" id="188477.A0A433SIT9"/>
<comment type="caution">
    <text evidence="3">The sequence shown here is derived from an EMBL/GenBank/DDBJ whole genome shotgun (WGS) entry which is preliminary data.</text>
</comment>
<keyword evidence="1" id="KW-0511">Multifunctional enzyme</keyword>
<dbReference type="EMBL" id="RQTK01001915">
    <property type="protein sequence ID" value="RUS68938.1"/>
    <property type="molecule type" value="Genomic_DNA"/>
</dbReference>
<dbReference type="SUPFAM" id="SSF56672">
    <property type="entry name" value="DNA/RNA polymerases"/>
    <property type="match status" value="1"/>
</dbReference>
<dbReference type="PANTHER" id="PTHR37984:SF5">
    <property type="entry name" value="PROTEIN NYNRIN-LIKE"/>
    <property type="match status" value="1"/>
</dbReference>
<evidence type="ECO:0000313" key="4">
    <source>
        <dbReference type="Proteomes" id="UP000271974"/>
    </source>
</evidence>
<evidence type="ECO:0000313" key="3">
    <source>
        <dbReference type="EMBL" id="RUS68938.1"/>
    </source>
</evidence>
<feature type="domain" description="Reverse transcriptase/retrotransposon-derived protein RNase H-like" evidence="2">
    <location>
        <begin position="68"/>
        <end position="118"/>
    </location>
</feature>
<organism evidence="3 4">
    <name type="scientific">Elysia chlorotica</name>
    <name type="common">Eastern emerald elysia</name>
    <name type="synonym">Sea slug</name>
    <dbReference type="NCBI Taxonomy" id="188477"/>
    <lineage>
        <taxon>Eukaryota</taxon>
        <taxon>Metazoa</taxon>
        <taxon>Spiralia</taxon>
        <taxon>Lophotrochozoa</taxon>
        <taxon>Mollusca</taxon>
        <taxon>Gastropoda</taxon>
        <taxon>Heterobranchia</taxon>
        <taxon>Euthyneura</taxon>
        <taxon>Panpulmonata</taxon>
        <taxon>Sacoglossa</taxon>
        <taxon>Placobranchoidea</taxon>
        <taxon>Plakobranchidae</taxon>
        <taxon>Elysia</taxon>
    </lineage>
</organism>
<dbReference type="InterPro" id="IPR050951">
    <property type="entry name" value="Retrovirus_Pol_polyprotein"/>
</dbReference>
<dbReference type="InterPro" id="IPR041577">
    <property type="entry name" value="RT_RNaseH_2"/>
</dbReference>
<reference evidence="3 4" key="1">
    <citation type="submission" date="2019-01" db="EMBL/GenBank/DDBJ databases">
        <title>A draft genome assembly of the solar-powered sea slug Elysia chlorotica.</title>
        <authorList>
            <person name="Cai H."/>
            <person name="Li Q."/>
            <person name="Fang X."/>
            <person name="Li J."/>
            <person name="Curtis N.E."/>
            <person name="Altenburger A."/>
            <person name="Shibata T."/>
            <person name="Feng M."/>
            <person name="Maeda T."/>
            <person name="Schwartz J.A."/>
            <person name="Shigenobu S."/>
            <person name="Lundholm N."/>
            <person name="Nishiyama T."/>
            <person name="Yang H."/>
            <person name="Hasebe M."/>
            <person name="Li S."/>
            <person name="Pierce S.K."/>
            <person name="Wang J."/>
        </authorList>
    </citation>
    <scope>NUCLEOTIDE SEQUENCE [LARGE SCALE GENOMIC DNA]</scope>
    <source>
        <strain evidence="3">EC2010</strain>
        <tissue evidence="3">Whole organism of an adult</tissue>
    </source>
</reference>
<dbReference type="Pfam" id="PF17919">
    <property type="entry name" value="RT_RNaseH_2"/>
    <property type="match status" value="1"/>
</dbReference>
<proteinExistence type="predicted"/>
<accession>A0A433SIT9</accession>
<dbReference type="OrthoDB" id="6089225at2759"/>
<dbReference type="PANTHER" id="PTHR37984">
    <property type="entry name" value="PROTEIN CBG26694"/>
    <property type="match status" value="1"/>
</dbReference>
<dbReference type="Gene3D" id="3.30.70.270">
    <property type="match status" value="1"/>
</dbReference>
<protein>
    <recommendedName>
        <fullName evidence="2">Reverse transcriptase/retrotransposon-derived protein RNase H-like domain-containing protein</fullName>
    </recommendedName>
</protein>
<dbReference type="FunFam" id="3.30.70.270:FF:000026">
    <property type="entry name" value="Transposon Ty3-G Gag-Pol polyprotein"/>
    <property type="match status" value="1"/>
</dbReference>
<sequence>MGHVISSDGIKTDPEKVRAIRDFPPPTCLTEVRRLLGMAQYLSRYIRHLTDDLHPIHNLTKKNVPFLWSESQEKAFLAIKSKIVDSPCLVIYDPHKELTLENDASEYGLCSVLLQDGKLIALRHELFLKLRETTLRLKMNAVHTCSNISYSPFKDSRFSGIKAATVLDPVLSQLKLIILQGWPNLKSDLPSCVLPYFNYRDELTVQDGIILRGDRIVIPSSLRQDLLPTPCTRSYLLARHVQRYPCSRRIV</sequence>